<organism evidence="21 22">
    <name type="scientific">Nisaea acidiphila</name>
    <dbReference type="NCBI Taxonomy" id="1862145"/>
    <lineage>
        <taxon>Bacteria</taxon>
        <taxon>Pseudomonadati</taxon>
        <taxon>Pseudomonadota</taxon>
        <taxon>Alphaproteobacteria</taxon>
        <taxon>Rhodospirillales</taxon>
        <taxon>Thalassobaculaceae</taxon>
        <taxon>Nisaea</taxon>
    </lineage>
</organism>
<comment type="catalytic activity">
    <reaction evidence="14">
        <text>sn-glycerol 3-phosphate + NAD(+) = dihydroxyacetone phosphate + NADH + H(+)</text>
        <dbReference type="Rhea" id="RHEA:11092"/>
        <dbReference type="ChEBI" id="CHEBI:15378"/>
        <dbReference type="ChEBI" id="CHEBI:57540"/>
        <dbReference type="ChEBI" id="CHEBI:57597"/>
        <dbReference type="ChEBI" id="CHEBI:57642"/>
        <dbReference type="ChEBI" id="CHEBI:57945"/>
        <dbReference type="EC" id="1.1.1.94"/>
    </reaction>
</comment>
<evidence type="ECO:0000256" key="12">
    <source>
        <dbReference type="ARBA" id="ARBA00069372"/>
    </source>
</evidence>
<feature type="binding site" evidence="14">
    <location>
        <position position="277"/>
    </location>
    <ligand>
        <name>NADPH</name>
        <dbReference type="ChEBI" id="CHEBI:57783"/>
    </ligand>
</feature>
<reference evidence="21" key="1">
    <citation type="submission" date="2022-08" db="EMBL/GenBank/DDBJ databases">
        <title>Nisaea acidiphila sp. nov., isolated from a marine algal debris and emended description of the genus Nisaea Urios et al. 2008.</title>
        <authorList>
            <person name="Kwon K."/>
        </authorList>
    </citation>
    <scope>NUCLEOTIDE SEQUENCE</scope>
    <source>
        <strain evidence="21">MEBiC11861</strain>
    </source>
</reference>
<dbReference type="InterPro" id="IPR036291">
    <property type="entry name" value="NAD(P)-bd_dom_sf"/>
</dbReference>
<dbReference type="Proteomes" id="UP001060336">
    <property type="component" value="Chromosome"/>
</dbReference>
<dbReference type="GO" id="GO:0006650">
    <property type="term" value="P:glycerophospholipid metabolic process"/>
    <property type="evidence" value="ECO:0007669"/>
    <property type="project" value="UniProtKB-UniRule"/>
</dbReference>
<feature type="binding site" evidence="17">
    <location>
        <position position="253"/>
    </location>
    <ligand>
        <name>NAD(+)</name>
        <dbReference type="ChEBI" id="CHEBI:57540"/>
    </ligand>
</feature>
<evidence type="ECO:0000256" key="13">
    <source>
        <dbReference type="ARBA" id="ARBA00080511"/>
    </source>
</evidence>
<dbReference type="FunFam" id="1.10.1040.10:FF:000001">
    <property type="entry name" value="Glycerol-3-phosphate dehydrogenase [NAD(P)+]"/>
    <property type="match status" value="1"/>
</dbReference>
<keyword evidence="7 14" id="KW-0443">Lipid metabolism</keyword>
<accession>A0A9J7AQ81</accession>
<dbReference type="NCBIfam" id="NF000940">
    <property type="entry name" value="PRK00094.1-2"/>
    <property type="match status" value="1"/>
</dbReference>
<proteinExistence type="inferred from homology"/>
<dbReference type="InterPro" id="IPR013328">
    <property type="entry name" value="6PGD_dom2"/>
</dbReference>
<feature type="domain" description="Glycerol-3-phosphate dehydrogenase NAD-dependent N-terminal" evidence="19">
    <location>
        <begin position="6"/>
        <end position="158"/>
    </location>
</feature>
<dbReference type="InterPro" id="IPR006168">
    <property type="entry name" value="G3P_DH_NAD-dep"/>
</dbReference>
<evidence type="ECO:0000256" key="18">
    <source>
        <dbReference type="RuleBase" id="RU000437"/>
    </source>
</evidence>
<dbReference type="SUPFAM" id="SSF51735">
    <property type="entry name" value="NAD(P)-binding Rossmann-fold domains"/>
    <property type="match status" value="1"/>
</dbReference>
<dbReference type="PIRSF" id="PIRSF000114">
    <property type="entry name" value="Glycerol-3-P_dh"/>
    <property type="match status" value="1"/>
</dbReference>
<dbReference type="GO" id="GO:0005829">
    <property type="term" value="C:cytosol"/>
    <property type="evidence" value="ECO:0007669"/>
    <property type="project" value="TreeGrafter"/>
</dbReference>
<feature type="binding site" evidence="16">
    <location>
        <begin position="253"/>
        <end position="254"/>
    </location>
    <ligand>
        <name>substrate</name>
    </ligand>
</feature>
<dbReference type="Gene3D" id="1.10.1040.10">
    <property type="entry name" value="N-(1-d-carboxylethyl)-l-norvaline Dehydrogenase, domain 2"/>
    <property type="match status" value="1"/>
</dbReference>
<dbReference type="NCBIfam" id="NF000942">
    <property type="entry name" value="PRK00094.1-4"/>
    <property type="match status" value="1"/>
</dbReference>
<keyword evidence="14" id="KW-0963">Cytoplasm</keyword>
<dbReference type="Pfam" id="PF07479">
    <property type="entry name" value="NAD_Gly3P_dh_C"/>
    <property type="match status" value="1"/>
</dbReference>
<feature type="binding site" evidence="17">
    <location>
        <position position="138"/>
    </location>
    <ligand>
        <name>NAD(+)</name>
        <dbReference type="ChEBI" id="CHEBI:57540"/>
    </ligand>
</feature>
<feature type="binding site" evidence="14">
    <location>
        <position position="138"/>
    </location>
    <ligand>
        <name>NADPH</name>
        <dbReference type="ChEBI" id="CHEBI:57783"/>
    </ligand>
</feature>
<evidence type="ECO:0000256" key="5">
    <source>
        <dbReference type="ARBA" id="ARBA00023002"/>
    </source>
</evidence>
<keyword evidence="5 14" id="KW-0560">Oxidoreductase</keyword>
<dbReference type="InterPro" id="IPR011128">
    <property type="entry name" value="G3P_DH_NAD-dep_N"/>
</dbReference>
<protein>
    <recommendedName>
        <fullName evidence="12 14">Glycerol-3-phosphate dehydrogenase [NAD(P)+]</fullName>
        <ecNumber evidence="11 14">1.1.1.94</ecNumber>
    </recommendedName>
    <alternativeName>
        <fullName evidence="14">NAD(P)(+)-dependent glycerol-3-phosphate dehydrogenase</fullName>
    </alternativeName>
    <alternativeName>
        <fullName evidence="13 14">NAD(P)H-dependent dihydroxyacetone-phosphate reductase</fullName>
    </alternativeName>
</protein>
<feature type="binding site" evidence="14">
    <location>
        <position position="189"/>
    </location>
    <ligand>
        <name>sn-glycerol 3-phosphate</name>
        <dbReference type="ChEBI" id="CHEBI:57597"/>
    </ligand>
</feature>
<evidence type="ECO:0000256" key="6">
    <source>
        <dbReference type="ARBA" id="ARBA00023027"/>
    </source>
</evidence>
<feature type="binding site" evidence="14">
    <location>
        <position position="106"/>
    </location>
    <ligand>
        <name>NADPH</name>
        <dbReference type="ChEBI" id="CHEBI:57783"/>
    </ligand>
</feature>
<dbReference type="GO" id="GO:0051287">
    <property type="term" value="F:NAD binding"/>
    <property type="evidence" value="ECO:0007669"/>
    <property type="project" value="InterPro"/>
</dbReference>
<dbReference type="HAMAP" id="MF_00394">
    <property type="entry name" value="NAD_Glyc3P_dehydrog"/>
    <property type="match status" value="1"/>
</dbReference>
<keyword evidence="8 14" id="KW-0594">Phospholipid biosynthesis</keyword>
<evidence type="ECO:0000313" key="21">
    <source>
        <dbReference type="EMBL" id="UUX48516.1"/>
    </source>
</evidence>
<keyword evidence="3 14" id="KW-0547">Nucleotide-binding</keyword>
<dbReference type="EC" id="1.1.1.94" evidence="11 14"/>
<gene>
    <name evidence="14" type="primary">gpsA</name>
    <name evidence="21" type="ORF">NUH88_13975</name>
</gene>
<feature type="binding site" evidence="14">
    <location>
        <position position="253"/>
    </location>
    <ligand>
        <name>sn-glycerol 3-phosphate</name>
        <dbReference type="ChEBI" id="CHEBI:57597"/>
    </ligand>
</feature>
<evidence type="ECO:0000256" key="17">
    <source>
        <dbReference type="PIRSR" id="PIRSR000114-3"/>
    </source>
</evidence>
<feature type="binding site" evidence="14">
    <location>
        <position position="242"/>
    </location>
    <ligand>
        <name>sn-glycerol 3-phosphate</name>
        <dbReference type="ChEBI" id="CHEBI:57597"/>
    </ligand>
</feature>
<feature type="active site" description="Proton acceptor" evidence="14 15">
    <location>
        <position position="189"/>
    </location>
</feature>
<feature type="domain" description="Glycerol-3-phosphate dehydrogenase NAD-dependent C-terminal" evidence="20">
    <location>
        <begin position="178"/>
        <end position="318"/>
    </location>
</feature>
<feature type="binding site" evidence="14">
    <location>
        <position position="253"/>
    </location>
    <ligand>
        <name>NADPH</name>
        <dbReference type="ChEBI" id="CHEBI:57783"/>
    </ligand>
</feature>
<dbReference type="PANTHER" id="PTHR11728">
    <property type="entry name" value="GLYCEROL-3-PHOSPHATE DEHYDROGENASE"/>
    <property type="match status" value="1"/>
</dbReference>
<dbReference type="InterPro" id="IPR008927">
    <property type="entry name" value="6-PGluconate_DH-like_C_sf"/>
</dbReference>
<keyword evidence="2 14" id="KW-0444">Lipid biosynthesis</keyword>
<comment type="caution">
    <text evidence="14">Lacks conserved residue(s) required for the propagation of feature annotation.</text>
</comment>
<evidence type="ECO:0000256" key="3">
    <source>
        <dbReference type="ARBA" id="ARBA00022741"/>
    </source>
</evidence>
<dbReference type="InterPro" id="IPR006109">
    <property type="entry name" value="G3P_DH_NAD-dep_C"/>
</dbReference>
<keyword evidence="22" id="KW-1185">Reference proteome</keyword>
<keyword evidence="4 14" id="KW-0521">NADP</keyword>
<evidence type="ECO:0000256" key="7">
    <source>
        <dbReference type="ARBA" id="ARBA00023098"/>
    </source>
</evidence>
<comment type="catalytic activity">
    <reaction evidence="10">
        <text>sn-glycerol 3-phosphate + NADP(+) = dihydroxyacetone phosphate + NADPH + H(+)</text>
        <dbReference type="Rhea" id="RHEA:11096"/>
        <dbReference type="ChEBI" id="CHEBI:15378"/>
        <dbReference type="ChEBI" id="CHEBI:57597"/>
        <dbReference type="ChEBI" id="CHEBI:57642"/>
        <dbReference type="ChEBI" id="CHEBI:57783"/>
        <dbReference type="ChEBI" id="CHEBI:58349"/>
        <dbReference type="EC" id="1.1.1.94"/>
    </reaction>
    <physiologicalReaction direction="right-to-left" evidence="10">
        <dbReference type="Rhea" id="RHEA:11098"/>
    </physiologicalReaction>
</comment>
<evidence type="ECO:0000256" key="10">
    <source>
        <dbReference type="ARBA" id="ARBA00052716"/>
    </source>
</evidence>
<evidence type="ECO:0000259" key="20">
    <source>
        <dbReference type="Pfam" id="PF07479"/>
    </source>
</evidence>
<comment type="function">
    <text evidence="14">Catalyzes the reduction of the glycolytic intermediate dihydroxyacetone phosphate (DHAP) to sn-glycerol 3-phosphate (G3P), the key precursor for phospholipid synthesis.</text>
</comment>
<feature type="binding site" evidence="14">
    <location>
        <position position="134"/>
    </location>
    <ligand>
        <name>sn-glycerol 3-phosphate</name>
        <dbReference type="ChEBI" id="CHEBI:57597"/>
    </ligand>
</feature>
<dbReference type="FunFam" id="3.40.50.720:FF:000019">
    <property type="entry name" value="Glycerol-3-phosphate dehydrogenase [NAD(P)+]"/>
    <property type="match status" value="1"/>
</dbReference>
<comment type="similarity">
    <text evidence="1 14 18">Belongs to the NAD-dependent glycerol-3-phosphate dehydrogenase family.</text>
</comment>
<dbReference type="SUPFAM" id="SSF48179">
    <property type="entry name" value="6-phosphogluconate dehydrogenase C-terminal domain-like"/>
    <property type="match status" value="1"/>
</dbReference>
<comment type="pathway">
    <text evidence="14">Membrane lipid metabolism; glycerophospholipid metabolism.</text>
</comment>
<feature type="binding site" evidence="14">
    <location>
        <position position="252"/>
    </location>
    <ligand>
        <name>sn-glycerol 3-phosphate</name>
        <dbReference type="ChEBI" id="CHEBI:57597"/>
    </ligand>
</feature>
<dbReference type="PROSITE" id="PS00957">
    <property type="entry name" value="NAD_G3PDH"/>
    <property type="match status" value="1"/>
</dbReference>
<feature type="binding site" evidence="16">
    <location>
        <position position="106"/>
    </location>
    <ligand>
        <name>substrate</name>
    </ligand>
</feature>
<feature type="binding site" evidence="14">
    <location>
        <position position="136"/>
    </location>
    <ligand>
        <name>sn-glycerol 3-phosphate</name>
        <dbReference type="ChEBI" id="CHEBI:57597"/>
    </ligand>
</feature>
<dbReference type="GO" id="GO:0046168">
    <property type="term" value="P:glycerol-3-phosphate catabolic process"/>
    <property type="evidence" value="ECO:0007669"/>
    <property type="project" value="InterPro"/>
</dbReference>
<sequence length="338" mass="34845">MTIDRIAVLGAGAWGTALALEAHRAGRKVTLWTRRPEQADEIRRSRENAVYLPGIALPDDLAVTSDPAEAIDSADVLLLVVPAQHMRAALSSFEIPPGLPLVSAAKGIENTTDKTMSEVLAEMLPDNPAAVLSGPSFAGEAAAGKPTAVTLAAPDERLALALIEAFGTRTFRPYGSTDLVGAEVGGAVKNVLAIAAGIVAGMELGENARAALITRGLAEATRFAVALGGRAETLMGLSGIGDLVLTCSSTTSRNFSLGARLGKGEALEAILGRSPSVVEGVFTAASLHRRARTLEVEMPIAEGVDAVLNRGIDPGTVVKELLSRPVGWEFADAGPSAS</sequence>
<feature type="binding site" evidence="14">
    <location>
        <position position="254"/>
    </location>
    <ligand>
        <name>sn-glycerol 3-phosphate</name>
        <dbReference type="ChEBI" id="CHEBI:57597"/>
    </ligand>
</feature>
<evidence type="ECO:0000256" key="9">
    <source>
        <dbReference type="ARBA" id="ARBA00023264"/>
    </source>
</evidence>
<evidence type="ECO:0000256" key="8">
    <source>
        <dbReference type="ARBA" id="ARBA00023209"/>
    </source>
</evidence>
<evidence type="ECO:0000313" key="22">
    <source>
        <dbReference type="Proteomes" id="UP001060336"/>
    </source>
</evidence>
<dbReference type="RefSeq" id="WP_257767023.1">
    <property type="nucleotide sequence ID" value="NZ_CP102480.1"/>
</dbReference>
<feature type="binding site" evidence="14">
    <location>
        <position position="35"/>
    </location>
    <ligand>
        <name>NADPH</name>
        <dbReference type="ChEBI" id="CHEBI:57783"/>
    </ligand>
</feature>
<dbReference type="PRINTS" id="PR00077">
    <property type="entry name" value="GPDHDRGNASE"/>
</dbReference>
<evidence type="ECO:0000256" key="11">
    <source>
        <dbReference type="ARBA" id="ARBA00066687"/>
    </source>
</evidence>
<dbReference type="GO" id="GO:0046167">
    <property type="term" value="P:glycerol-3-phosphate biosynthetic process"/>
    <property type="evidence" value="ECO:0007669"/>
    <property type="project" value="UniProtKB-UniRule"/>
</dbReference>
<name>A0A9J7AQ81_9PROT</name>
<feature type="binding site" evidence="14">
    <location>
        <position position="51"/>
    </location>
    <ligand>
        <name>NADPH</name>
        <dbReference type="ChEBI" id="CHEBI:57783"/>
    </ligand>
</feature>
<dbReference type="Pfam" id="PF01210">
    <property type="entry name" value="NAD_Gly3P_dh_N"/>
    <property type="match status" value="1"/>
</dbReference>
<keyword evidence="6 14" id="KW-0520">NAD</keyword>
<evidence type="ECO:0000256" key="2">
    <source>
        <dbReference type="ARBA" id="ARBA00022516"/>
    </source>
</evidence>
<evidence type="ECO:0000256" key="16">
    <source>
        <dbReference type="PIRSR" id="PIRSR000114-2"/>
    </source>
</evidence>
<feature type="binding site" evidence="14">
    <location>
        <position position="279"/>
    </location>
    <ligand>
        <name>NADPH</name>
        <dbReference type="ChEBI" id="CHEBI:57783"/>
    </ligand>
</feature>
<dbReference type="EMBL" id="CP102480">
    <property type="protein sequence ID" value="UUX48516.1"/>
    <property type="molecule type" value="Genomic_DNA"/>
</dbReference>
<dbReference type="PANTHER" id="PTHR11728:SF1">
    <property type="entry name" value="GLYCEROL-3-PHOSPHATE DEHYDROGENASE [NAD(+)] 2, CHLOROPLASTIC"/>
    <property type="match status" value="1"/>
</dbReference>
<feature type="binding site" evidence="17">
    <location>
        <begin position="10"/>
        <end position="15"/>
    </location>
    <ligand>
        <name>NAD(+)</name>
        <dbReference type="ChEBI" id="CHEBI:57540"/>
    </ligand>
</feature>
<dbReference type="GO" id="GO:0047952">
    <property type="term" value="F:glycerol-3-phosphate dehydrogenase [NAD(P)+] activity"/>
    <property type="evidence" value="ECO:0007669"/>
    <property type="project" value="UniProtKB-UniRule"/>
</dbReference>
<dbReference type="AlphaFoldDB" id="A0A9J7AQ81"/>
<feature type="binding site" evidence="14">
    <location>
        <position position="106"/>
    </location>
    <ligand>
        <name>sn-glycerol 3-phosphate</name>
        <dbReference type="ChEBI" id="CHEBI:57597"/>
    </ligand>
</feature>
<dbReference type="KEGG" id="naci:NUH88_13975"/>
<dbReference type="Gene3D" id="3.40.50.720">
    <property type="entry name" value="NAD(P)-binding Rossmann-like Domain"/>
    <property type="match status" value="1"/>
</dbReference>
<evidence type="ECO:0000256" key="1">
    <source>
        <dbReference type="ARBA" id="ARBA00011009"/>
    </source>
</evidence>
<evidence type="ECO:0000259" key="19">
    <source>
        <dbReference type="Pfam" id="PF01210"/>
    </source>
</evidence>
<dbReference type="GO" id="GO:0005975">
    <property type="term" value="P:carbohydrate metabolic process"/>
    <property type="evidence" value="ECO:0007669"/>
    <property type="project" value="InterPro"/>
</dbReference>
<evidence type="ECO:0000256" key="15">
    <source>
        <dbReference type="PIRSR" id="PIRSR000114-1"/>
    </source>
</evidence>
<comment type="subcellular location">
    <subcellularLocation>
        <location evidence="14">Cytoplasm</location>
    </subcellularLocation>
</comment>
<evidence type="ECO:0000256" key="4">
    <source>
        <dbReference type="ARBA" id="ARBA00022857"/>
    </source>
</evidence>
<keyword evidence="9 14" id="KW-1208">Phospholipid metabolism</keyword>
<evidence type="ECO:0000256" key="14">
    <source>
        <dbReference type="HAMAP-Rule" id="MF_00394"/>
    </source>
</evidence>
<feature type="binding site" evidence="14">
    <location>
        <position position="14"/>
    </location>
    <ligand>
        <name>NADPH</name>
        <dbReference type="ChEBI" id="CHEBI:57783"/>
    </ligand>
</feature>
<dbReference type="GO" id="GO:0008654">
    <property type="term" value="P:phospholipid biosynthetic process"/>
    <property type="evidence" value="ECO:0007669"/>
    <property type="project" value="UniProtKB-KW"/>
</dbReference>
<feature type="binding site" evidence="14">
    <location>
        <position position="34"/>
    </location>
    <ligand>
        <name>NADPH</name>
        <dbReference type="ChEBI" id="CHEBI:57783"/>
    </ligand>
</feature>